<dbReference type="InterPro" id="IPR052176">
    <property type="entry name" value="Glycosyl_Hydrlase_43_Enz"/>
</dbReference>
<evidence type="ECO:0000313" key="9">
    <source>
        <dbReference type="Proteomes" id="UP001597010"/>
    </source>
</evidence>
<comment type="caution">
    <text evidence="8">The sequence shown here is derived from an EMBL/GenBank/DDBJ whole genome shotgun (WGS) entry which is preliminary data.</text>
</comment>
<feature type="chain" id="PRO_5046439921" evidence="7">
    <location>
        <begin position="27"/>
        <end position="328"/>
    </location>
</feature>
<dbReference type="InterPro" id="IPR023296">
    <property type="entry name" value="Glyco_hydro_beta-prop_sf"/>
</dbReference>
<evidence type="ECO:0000256" key="5">
    <source>
        <dbReference type="ARBA" id="ARBA00023295"/>
    </source>
</evidence>
<name>A0ABW3APD6_9SPHI</name>
<dbReference type="Pfam" id="PF04616">
    <property type="entry name" value="Glyco_hydro_43"/>
    <property type="match status" value="1"/>
</dbReference>
<keyword evidence="7" id="KW-0732">Signal</keyword>
<protein>
    <submittedName>
        <fullName evidence="8">Glycoside hydrolase family 43 protein</fullName>
    </submittedName>
</protein>
<dbReference type="InterPro" id="IPR006710">
    <property type="entry name" value="Glyco_hydro_43"/>
</dbReference>
<evidence type="ECO:0000256" key="2">
    <source>
        <dbReference type="ARBA" id="ARBA00022651"/>
    </source>
</evidence>
<reference evidence="9" key="1">
    <citation type="journal article" date="2019" name="Int. J. Syst. Evol. Microbiol.">
        <title>The Global Catalogue of Microorganisms (GCM) 10K type strain sequencing project: providing services to taxonomists for standard genome sequencing and annotation.</title>
        <authorList>
            <consortium name="The Broad Institute Genomics Platform"/>
            <consortium name="The Broad Institute Genome Sequencing Center for Infectious Disease"/>
            <person name="Wu L."/>
            <person name="Ma J."/>
        </authorList>
    </citation>
    <scope>NUCLEOTIDE SEQUENCE [LARGE SCALE GENOMIC DNA]</scope>
    <source>
        <strain evidence="9">CCUG 61484</strain>
    </source>
</reference>
<feature type="signal peptide" evidence="7">
    <location>
        <begin position="1"/>
        <end position="26"/>
    </location>
</feature>
<keyword evidence="3 6" id="KW-0378">Hydrolase</keyword>
<dbReference type="GO" id="GO:0016787">
    <property type="term" value="F:hydrolase activity"/>
    <property type="evidence" value="ECO:0007669"/>
    <property type="project" value="UniProtKB-KW"/>
</dbReference>
<evidence type="ECO:0000256" key="7">
    <source>
        <dbReference type="SAM" id="SignalP"/>
    </source>
</evidence>
<proteinExistence type="inferred from homology"/>
<dbReference type="SUPFAM" id="SSF75005">
    <property type="entry name" value="Arabinanase/levansucrase/invertase"/>
    <property type="match status" value="1"/>
</dbReference>
<dbReference type="EMBL" id="JBHTHZ010000002">
    <property type="protein sequence ID" value="MFD0792850.1"/>
    <property type="molecule type" value="Genomic_DNA"/>
</dbReference>
<dbReference type="Proteomes" id="UP001597010">
    <property type="component" value="Unassembled WGS sequence"/>
</dbReference>
<dbReference type="Gene3D" id="2.115.10.20">
    <property type="entry name" value="Glycosyl hydrolase domain, family 43"/>
    <property type="match status" value="1"/>
</dbReference>
<keyword evidence="9" id="KW-1185">Reference proteome</keyword>
<sequence>MLKNLKKIGSLLFLFQLLVMHSAAFAALTSYKKLKGDTILLADPTVFADKGIYYLYGTGSKDGFLVYQSADLKNWSGPVGKRSGHALMRGDSYGTKGFWAPQVFKYRHKYYMAYTADEHIAIAESDSPLGPFKQKEIKCISGPGKQIDPYVFVDTDGALYMFHVRLQQGNRIFVARLNADLADIDESTAKECLHAEQPWENTDNAPWPVSEGPTVLKHNKLYYLFYSANDFRNINYAVGYATAASPLGPWKKTEDSPIISRKNIGVNGTGHGDFFTDASGQLYYVLHTHNSNSKVGNRKTGIVKASFTEGNPAKIKVDPKSFRYLQLN</sequence>
<keyword evidence="5 6" id="KW-0326">Glycosidase</keyword>
<organism evidence="8 9">
    <name type="scientific">Mucilaginibacter litoreus</name>
    <dbReference type="NCBI Taxonomy" id="1048221"/>
    <lineage>
        <taxon>Bacteria</taxon>
        <taxon>Pseudomonadati</taxon>
        <taxon>Bacteroidota</taxon>
        <taxon>Sphingobacteriia</taxon>
        <taxon>Sphingobacteriales</taxon>
        <taxon>Sphingobacteriaceae</taxon>
        <taxon>Mucilaginibacter</taxon>
    </lineage>
</organism>
<dbReference type="PANTHER" id="PTHR43772:SF2">
    <property type="entry name" value="PUTATIVE (AFU_ORTHOLOGUE AFUA_2G04480)-RELATED"/>
    <property type="match status" value="1"/>
</dbReference>
<dbReference type="RefSeq" id="WP_377111758.1">
    <property type="nucleotide sequence ID" value="NZ_JBHTHZ010000002.1"/>
</dbReference>
<accession>A0ABW3APD6</accession>
<evidence type="ECO:0000256" key="6">
    <source>
        <dbReference type="RuleBase" id="RU361187"/>
    </source>
</evidence>
<keyword evidence="4" id="KW-0119">Carbohydrate metabolism</keyword>
<evidence type="ECO:0000256" key="4">
    <source>
        <dbReference type="ARBA" id="ARBA00023277"/>
    </source>
</evidence>
<keyword evidence="2" id="KW-0624">Polysaccharide degradation</keyword>
<comment type="similarity">
    <text evidence="1 6">Belongs to the glycosyl hydrolase 43 family.</text>
</comment>
<evidence type="ECO:0000256" key="1">
    <source>
        <dbReference type="ARBA" id="ARBA00009865"/>
    </source>
</evidence>
<keyword evidence="2" id="KW-0858">Xylan degradation</keyword>
<evidence type="ECO:0000313" key="8">
    <source>
        <dbReference type="EMBL" id="MFD0792850.1"/>
    </source>
</evidence>
<evidence type="ECO:0000256" key="3">
    <source>
        <dbReference type="ARBA" id="ARBA00022801"/>
    </source>
</evidence>
<dbReference type="CDD" id="cd08991">
    <property type="entry name" value="GH43_HoAraf43-like"/>
    <property type="match status" value="1"/>
</dbReference>
<dbReference type="PANTHER" id="PTHR43772">
    <property type="entry name" value="ENDO-1,4-BETA-XYLANASE"/>
    <property type="match status" value="1"/>
</dbReference>
<gene>
    <name evidence="8" type="ORF">ACFQZX_04435</name>
</gene>